<dbReference type="AlphaFoldDB" id="A0A067SXI3"/>
<gene>
    <name evidence="1" type="ORF">GALMADRAFT_770805</name>
</gene>
<dbReference type="InterPro" id="IPR031755">
    <property type="entry name" value="Inhibitor_I66"/>
</dbReference>
<evidence type="ECO:0000313" key="1">
    <source>
        <dbReference type="EMBL" id="KDR72399.1"/>
    </source>
</evidence>
<dbReference type="Gene3D" id="2.80.10.50">
    <property type="match status" value="1"/>
</dbReference>
<name>A0A067SXI3_GALM3</name>
<dbReference type="Proteomes" id="UP000027222">
    <property type="component" value="Unassembled WGS sequence"/>
</dbReference>
<dbReference type="GO" id="GO:0004867">
    <property type="term" value="F:serine-type endopeptidase inhibitor activity"/>
    <property type="evidence" value="ECO:0007669"/>
    <property type="project" value="InterPro"/>
</dbReference>
<dbReference type="HOGENOM" id="CLU_115968_3_0_1"/>
<dbReference type="OrthoDB" id="3439489at2759"/>
<dbReference type="EMBL" id="KL142389">
    <property type="protein sequence ID" value="KDR72399.1"/>
    <property type="molecule type" value="Genomic_DNA"/>
</dbReference>
<sequence length="151" mass="16832">MSLTSGNYTITTRRAGYPVGRNIAEDSSLRPKKVVILGPGVDRPVWAIEKLGDGLYTMKTRHGAAADIESKLFAVLVDEPEPTKWRIEPQFNLGKNLYIIGSANRSRIGWNLPEESEKEIGIQIRVGPLTGIPSVPSWYPTNELFEIIRLD</sequence>
<evidence type="ECO:0000313" key="2">
    <source>
        <dbReference type="Proteomes" id="UP000027222"/>
    </source>
</evidence>
<dbReference type="CDD" id="cd23428">
    <property type="entry name" value="beta-trefoil_Ricin_SPI"/>
    <property type="match status" value="1"/>
</dbReference>
<dbReference type="Pfam" id="PF16850">
    <property type="entry name" value="Inhibitor_I66"/>
    <property type="match status" value="1"/>
</dbReference>
<accession>A0A067SXI3</accession>
<proteinExistence type="predicted"/>
<organism evidence="1 2">
    <name type="scientific">Galerina marginata (strain CBS 339.88)</name>
    <dbReference type="NCBI Taxonomy" id="685588"/>
    <lineage>
        <taxon>Eukaryota</taxon>
        <taxon>Fungi</taxon>
        <taxon>Dikarya</taxon>
        <taxon>Basidiomycota</taxon>
        <taxon>Agaricomycotina</taxon>
        <taxon>Agaricomycetes</taxon>
        <taxon>Agaricomycetidae</taxon>
        <taxon>Agaricales</taxon>
        <taxon>Agaricineae</taxon>
        <taxon>Strophariaceae</taxon>
        <taxon>Galerina</taxon>
    </lineage>
</organism>
<reference evidence="2" key="1">
    <citation type="journal article" date="2014" name="Proc. Natl. Acad. Sci. U.S.A.">
        <title>Extensive sampling of basidiomycete genomes demonstrates inadequacy of the white-rot/brown-rot paradigm for wood decay fungi.</title>
        <authorList>
            <person name="Riley R."/>
            <person name="Salamov A.A."/>
            <person name="Brown D.W."/>
            <person name="Nagy L.G."/>
            <person name="Floudas D."/>
            <person name="Held B.W."/>
            <person name="Levasseur A."/>
            <person name="Lombard V."/>
            <person name="Morin E."/>
            <person name="Otillar R."/>
            <person name="Lindquist E.A."/>
            <person name="Sun H."/>
            <person name="LaButti K.M."/>
            <person name="Schmutz J."/>
            <person name="Jabbour D."/>
            <person name="Luo H."/>
            <person name="Baker S.E."/>
            <person name="Pisabarro A.G."/>
            <person name="Walton J.D."/>
            <person name="Blanchette R.A."/>
            <person name="Henrissat B."/>
            <person name="Martin F."/>
            <person name="Cullen D."/>
            <person name="Hibbett D.S."/>
            <person name="Grigoriev I.V."/>
        </authorList>
    </citation>
    <scope>NUCLEOTIDE SEQUENCE [LARGE SCALE GENOMIC DNA]</scope>
    <source>
        <strain evidence="2">CBS 339.88</strain>
    </source>
</reference>
<protein>
    <submittedName>
        <fullName evidence="1">Uncharacterized protein</fullName>
    </submittedName>
</protein>
<keyword evidence="2" id="KW-1185">Reference proteome</keyword>
<dbReference type="STRING" id="685588.A0A067SXI3"/>